<protein>
    <submittedName>
        <fullName evidence="1">Uncharacterized protein</fullName>
    </submittedName>
</protein>
<dbReference type="AlphaFoldDB" id="A0A7Y9ZBB2"/>
<proteinExistence type="predicted"/>
<reference evidence="1 2" key="1">
    <citation type="submission" date="2020-07" db="EMBL/GenBank/DDBJ databases">
        <title>Sequencing the genomes of 1000 actinobacteria strains.</title>
        <authorList>
            <person name="Klenk H.-P."/>
        </authorList>
    </citation>
    <scope>NUCLEOTIDE SEQUENCE [LARGE SCALE GENOMIC DNA]</scope>
    <source>
        <strain evidence="1 2">DSM 19970</strain>
    </source>
</reference>
<name>A0A7Y9ZBB2_9MICO</name>
<evidence type="ECO:0000313" key="1">
    <source>
        <dbReference type="EMBL" id="NYI41433.1"/>
    </source>
</evidence>
<dbReference type="RefSeq" id="WP_179397828.1">
    <property type="nucleotide sequence ID" value="NZ_JACBZO010000001.1"/>
</dbReference>
<organism evidence="1 2">
    <name type="scientific">Demequina lutea</name>
    <dbReference type="NCBI Taxonomy" id="431489"/>
    <lineage>
        <taxon>Bacteria</taxon>
        <taxon>Bacillati</taxon>
        <taxon>Actinomycetota</taxon>
        <taxon>Actinomycetes</taxon>
        <taxon>Micrococcales</taxon>
        <taxon>Demequinaceae</taxon>
        <taxon>Demequina</taxon>
    </lineage>
</organism>
<keyword evidence="2" id="KW-1185">Reference proteome</keyword>
<accession>A0A7Y9ZBB2</accession>
<dbReference type="EMBL" id="JACBZO010000001">
    <property type="protein sequence ID" value="NYI41433.1"/>
    <property type="molecule type" value="Genomic_DNA"/>
</dbReference>
<gene>
    <name evidence="1" type="ORF">BKA03_001552</name>
</gene>
<comment type="caution">
    <text evidence="1">The sequence shown here is derived from an EMBL/GenBank/DDBJ whole genome shotgun (WGS) entry which is preliminary data.</text>
</comment>
<evidence type="ECO:0000313" key="2">
    <source>
        <dbReference type="Proteomes" id="UP000547973"/>
    </source>
</evidence>
<dbReference type="Proteomes" id="UP000547973">
    <property type="component" value="Unassembled WGS sequence"/>
</dbReference>
<sequence length="49" mass="5519">MSDTENTVSRHEVFEEIRANELARGATEDDAARIAAERVDQVMDLKKAE</sequence>